<evidence type="ECO:0008006" key="4">
    <source>
        <dbReference type="Google" id="ProtNLM"/>
    </source>
</evidence>
<evidence type="ECO:0000256" key="1">
    <source>
        <dbReference type="SAM" id="Phobius"/>
    </source>
</evidence>
<dbReference type="InterPro" id="IPR016785">
    <property type="entry name" value="ComGD"/>
</dbReference>
<keyword evidence="1" id="KW-0472">Membrane</keyword>
<dbReference type="Proteomes" id="UP000094580">
    <property type="component" value="Unassembled WGS sequence"/>
</dbReference>
<reference evidence="2 3" key="1">
    <citation type="submission" date="2016-07" db="EMBL/GenBank/DDBJ databases">
        <authorList>
            <person name="Townsley L."/>
            <person name="Shank E.A."/>
        </authorList>
    </citation>
    <scope>NUCLEOTIDE SEQUENCE [LARGE SCALE GENOMIC DNA]</scope>
    <source>
        <strain evidence="2 3">CH01</strain>
    </source>
</reference>
<keyword evidence="1" id="KW-0812">Transmembrane</keyword>
<proteinExistence type="predicted"/>
<feature type="transmembrane region" description="Helical" evidence="1">
    <location>
        <begin position="20"/>
        <end position="39"/>
    </location>
</feature>
<name>A0ABX2ZP09_9BACI</name>
<keyword evidence="3" id="KW-1185">Reference proteome</keyword>
<dbReference type="PIRSF" id="PIRSF021292">
    <property type="entry name" value="Competence_ComGD"/>
    <property type="match status" value="1"/>
</dbReference>
<evidence type="ECO:0000313" key="2">
    <source>
        <dbReference type="EMBL" id="ODG91333.1"/>
    </source>
</evidence>
<dbReference type="RefSeq" id="WP_069034118.1">
    <property type="nucleotide sequence ID" value="NZ_MDKC01000023.1"/>
</dbReference>
<comment type="caution">
    <text evidence="2">The sequence shown here is derived from an EMBL/GenBank/DDBJ whole genome shotgun (WGS) entry which is preliminary data.</text>
</comment>
<organism evidence="2 3">
    <name type="scientific">Gottfriedia luciferensis</name>
    <dbReference type="NCBI Taxonomy" id="178774"/>
    <lineage>
        <taxon>Bacteria</taxon>
        <taxon>Bacillati</taxon>
        <taxon>Bacillota</taxon>
        <taxon>Bacilli</taxon>
        <taxon>Bacillales</taxon>
        <taxon>Bacillaceae</taxon>
        <taxon>Gottfriedia</taxon>
    </lineage>
</organism>
<gene>
    <name evidence="2" type="ORF">BED47_06640</name>
</gene>
<protein>
    <recommendedName>
        <fullName evidence="4">Competence protein ComGD</fullName>
    </recommendedName>
</protein>
<dbReference type="NCBIfam" id="NF040982">
    <property type="entry name" value="ComGD"/>
    <property type="match status" value="1"/>
</dbReference>
<sequence length="157" mass="18469">MTKQLDQYLYLKKRLDNSYGFTFVEMLLVLSIMIMLLILPINQVRKIEDEQKVTLFIQMLQNDIFLAQRNAIIKQIPTRIIFYQNKYEIEDNLLNPPVVVRNFDKSISITNLTLKPPLRFNSDGNISSSGTISIKYKKAEYIVTFYLGSGRFKYDRK</sequence>
<keyword evidence="1" id="KW-1133">Transmembrane helix</keyword>
<dbReference type="EMBL" id="MDKC01000023">
    <property type="protein sequence ID" value="ODG91333.1"/>
    <property type="molecule type" value="Genomic_DNA"/>
</dbReference>
<evidence type="ECO:0000313" key="3">
    <source>
        <dbReference type="Proteomes" id="UP000094580"/>
    </source>
</evidence>
<accession>A0ABX2ZP09</accession>